<dbReference type="InterPro" id="IPR036412">
    <property type="entry name" value="HAD-like_sf"/>
</dbReference>
<reference evidence="1 2" key="1">
    <citation type="submission" date="2017-09" db="EMBL/GenBank/DDBJ databases">
        <title>Depth-based differentiation of microbial function through sediment-hosted aquifers and enrichment of novel symbionts in the deep terrestrial subsurface.</title>
        <authorList>
            <person name="Probst A.J."/>
            <person name="Ladd B."/>
            <person name="Jarett J.K."/>
            <person name="Geller-Mcgrath D.E."/>
            <person name="Sieber C.M."/>
            <person name="Emerson J.B."/>
            <person name="Anantharaman K."/>
            <person name="Thomas B.C."/>
            <person name="Malmstrom R."/>
            <person name="Stieglmeier M."/>
            <person name="Klingl A."/>
            <person name="Woyke T."/>
            <person name="Ryan C.M."/>
            <person name="Banfield J.F."/>
        </authorList>
    </citation>
    <scope>NUCLEOTIDE SEQUENCE [LARGE SCALE GENOMIC DNA]</scope>
    <source>
        <strain evidence="1">CG07_land_8_20_14_0_80_42_15</strain>
    </source>
</reference>
<organism evidence="1 2">
    <name type="scientific">Candidatus Aquitaenariimonas noxiae</name>
    <dbReference type="NCBI Taxonomy" id="1974741"/>
    <lineage>
        <taxon>Bacteria</taxon>
        <taxon>Pseudomonadati</taxon>
        <taxon>Candidatus Omnitrophota</taxon>
        <taxon>Candidatus Aquitaenariimonas</taxon>
    </lineage>
</organism>
<gene>
    <name evidence="1" type="ORF">COS99_00155</name>
</gene>
<evidence type="ECO:0000313" key="2">
    <source>
        <dbReference type="Proteomes" id="UP000230052"/>
    </source>
</evidence>
<dbReference type="AlphaFoldDB" id="A0A2J0KVD1"/>
<dbReference type="Pfam" id="PF24694">
    <property type="entry name" value="LNS2_PITM1-3"/>
    <property type="match status" value="1"/>
</dbReference>
<dbReference type="Gene3D" id="3.40.50.1000">
    <property type="entry name" value="HAD superfamily/HAD-like"/>
    <property type="match status" value="1"/>
</dbReference>
<dbReference type="InterPro" id="IPR023214">
    <property type="entry name" value="HAD_sf"/>
</dbReference>
<proteinExistence type="predicted"/>
<evidence type="ECO:0000313" key="1">
    <source>
        <dbReference type="EMBL" id="PIU42448.1"/>
    </source>
</evidence>
<accession>A0A2J0KVD1</accession>
<sequence length="141" mass="16166">MGRLEINMRKLKELNGFSLGKKLTIAIDIDGTIADSSGVDFRRVSRKPDEILKAKPIKGALKAVKRLYKEGHTIVFYTCRNYASKLMTMKWLKKHGFPFHHLEMKKFVAHVYIDDRAINGCSWKRIKESLETLSILIGTVT</sequence>
<protein>
    <recommendedName>
        <fullName evidence="3">Phosphoheptose isomerase</fullName>
    </recommendedName>
</protein>
<dbReference type="SUPFAM" id="SSF56784">
    <property type="entry name" value="HAD-like"/>
    <property type="match status" value="1"/>
</dbReference>
<evidence type="ECO:0008006" key="3">
    <source>
        <dbReference type="Google" id="ProtNLM"/>
    </source>
</evidence>
<dbReference type="Proteomes" id="UP000230052">
    <property type="component" value="Unassembled WGS sequence"/>
</dbReference>
<dbReference type="EMBL" id="PEWV01000003">
    <property type="protein sequence ID" value="PIU42448.1"/>
    <property type="molecule type" value="Genomic_DNA"/>
</dbReference>
<comment type="caution">
    <text evidence="1">The sequence shown here is derived from an EMBL/GenBank/DDBJ whole genome shotgun (WGS) entry which is preliminary data.</text>
</comment>
<name>A0A2J0KVD1_9BACT</name>